<dbReference type="EMBL" id="AMCI01007387">
    <property type="protein sequence ID" value="EJW92718.1"/>
    <property type="molecule type" value="Genomic_DNA"/>
</dbReference>
<protein>
    <submittedName>
        <fullName evidence="1">Uncharacterized protein</fullName>
    </submittedName>
</protein>
<name>J9FE75_9ZZZZ</name>
<gene>
    <name evidence="1" type="ORF">EVA_19174</name>
</gene>
<dbReference type="AlphaFoldDB" id="J9FE75"/>
<proteinExistence type="predicted"/>
<evidence type="ECO:0000313" key="1">
    <source>
        <dbReference type="EMBL" id="EJW92718.1"/>
    </source>
</evidence>
<organism evidence="1">
    <name type="scientific">gut metagenome</name>
    <dbReference type="NCBI Taxonomy" id="749906"/>
    <lineage>
        <taxon>unclassified sequences</taxon>
        <taxon>metagenomes</taxon>
        <taxon>organismal metagenomes</taxon>
    </lineage>
</organism>
<sequence length="88" mass="10295">MEWPKELLELFDDPLLDDVRPKVSAPTPQDRMAQKLVEVSDWVEANGREPQRQGGDLEEKKMWAALNGLRKQTDKMTLKEYDRLNLLE</sequence>
<comment type="caution">
    <text evidence="1">The sequence shown here is derived from an EMBL/GenBank/DDBJ whole genome shotgun (WGS) entry which is preliminary data.</text>
</comment>
<accession>J9FE75</accession>
<reference evidence="1" key="1">
    <citation type="journal article" date="2012" name="PLoS ONE">
        <title>Gene sets for utilization of primary and secondary nutrition supplies in the distal gut of endangered iberian lynx.</title>
        <authorList>
            <person name="Alcaide M."/>
            <person name="Messina E."/>
            <person name="Richter M."/>
            <person name="Bargiela R."/>
            <person name="Peplies J."/>
            <person name="Huws S.A."/>
            <person name="Newbold C.J."/>
            <person name="Golyshin P.N."/>
            <person name="Simon M.A."/>
            <person name="Lopez G."/>
            <person name="Yakimov M.M."/>
            <person name="Ferrer M."/>
        </authorList>
    </citation>
    <scope>NUCLEOTIDE SEQUENCE</scope>
</reference>